<dbReference type="Gene3D" id="3.10.620.30">
    <property type="match status" value="1"/>
</dbReference>
<dbReference type="AlphaFoldDB" id="A0A1Y1ZI83"/>
<dbReference type="OrthoDB" id="6129702at2759"/>
<dbReference type="SUPFAM" id="SSF54001">
    <property type="entry name" value="Cysteine proteinases"/>
    <property type="match status" value="1"/>
</dbReference>
<name>A0A1Y1ZI83_9PLEO</name>
<comment type="caution">
    <text evidence="3">The sequence shown here is derived from an EMBL/GenBank/DDBJ whole genome shotgun (WGS) entry which is preliminary data.</text>
</comment>
<dbReference type="SMART" id="SM00460">
    <property type="entry name" value="TGc"/>
    <property type="match status" value="1"/>
</dbReference>
<keyword evidence="4" id="KW-1185">Reference proteome</keyword>
<proteinExistence type="predicted"/>
<feature type="compositionally biased region" description="Polar residues" evidence="1">
    <location>
        <begin position="55"/>
        <end position="78"/>
    </location>
</feature>
<evidence type="ECO:0000313" key="3">
    <source>
        <dbReference type="EMBL" id="ORY09958.1"/>
    </source>
</evidence>
<feature type="compositionally biased region" description="Polar residues" evidence="1">
    <location>
        <begin position="130"/>
        <end position="160"/>
    </location>
</feature>
<feature type="compositionally biased region" description="Low complexity" evidence="1">
    <location>
        <begin position="101"/>
        <end position="110"/>
    </location>
</feature>
<accession>A0A1Y1ZI83</accession>
<feature type="compositionally biased region" description="Basic and acidic residues" evidence="1">
    <location>
        <begin position="116"/>
        <end position="129"/>
    </location>
</feature>
<protein>
    <recommendedName>
        <fullName evidence="2">Transglutaminase-like domain-containing protein</fullName>
    </recommendedName>
</protein>
<gene>
    <name evidence="3" type="ORF">BCR34DRAFT_588916</name>
</gene>
<evidence type="ECO:0000259" key="2">
    <source>
        <dbReference type="SMART" id="SM00460"/>
    </source>
</evidence>
<dbReference type="PANTHER" id="PTHR46333:SF5">
    <property type="entry name" value="TRANSGLUTAMINASE-LIKE DOMAIN-CONTAINING PROTEIN"/>
    <property type="match status" value="1"/>
</dbReference>
<dbReference type="InterPro" id="IPR038765">
    <property type="entry name" value="Papain-like_cys_pep_sf"/>
</dbReference>
<feature type="region of interest" description="Disordered" evidence="1">
    <location>
        <begin position="17"/>
        <end position="287"/>
    </location>
</feature>
<dbReference type="GO" id="GO:0005737">
    <property type="term" value="C:cytoplasm"/>
    <property type="evidence" value="ECO:0007669"/>
    <property type="project" value="TreeGrafter"/>
</dbReference>
<dbReference type="InterPro" id="IPR052557">
    <property type="entry name" value="CAP/Cytokinesis_protein"/>
</dbReference>
<feature type="domain" description="Transglutaminase-like" evidence="2">
    <location>
        <begin position="381"/>
        <end position="454"/>
    </location>
</feature>
<feature type="compositionally biased region" description="Pro residues" evidence="1">
    <location>
        <begin position="209"/>
        <end position="219"/>
    </location>
</feature>
<feature type="compositionally biased region" description="Pro residues" evidence="1">
    <location>
        <begin position="85"/>
        <end position="100"/>
    </location>
</feature>
<dbReference type="STRING" id="1231657.A0A1Y1ZI83"/>
<evidence type="ECO:0000256" key="1">
    <source>
        <dbReference type="SAM" id="MobiDB-lite"/>
    </source>
</evidence>
<dbReference type="PANTHER" id="PTHR46333">
    <property type="entry name" value="CYTOKINESIS PROTEIN 3"/>
    <property type="match status" value="1"/>
</dbReference>
<dbReference type="Pfam" id="PF01841">
    <property type="entry name" value="Transglut_core"/>
    <property type="match status" value="1"/>
</dbReference>
<reference evidence="3 4" key="1">
    <citation type="submission" date="2016-07" db="EMBL/GenBank/DDBJ databases">
        <title>Pervasive Adenine N6-methylation of Active Genes in Fungi.</title>
        <authorList>
            <consortium name="DOE Joint Genome Institute"/>
            <person name="Mondo S.J."/>
            <person name="Dannebaum R.O."/>
            <person name="Kuo R.C."/>
            <person name="Labutti K."/>
            <person name="Haridas S."/>
            <person name="Kuo A."/>
            <person name="Salamov A."/>
            <person name="Ahrendt S.R."/>
            <person name="Lipzen A."/>
            <person name="Sullivan W."/>
            <person name="Andreopoulos W.B."/>
            <person name="Clum A."/>
            <person name="Lindquist E."/>
            <person name="Daum C."/>
            <person name="Ramamoorthy G.K."/>
            <person name="Gryganskyi A."/>
            <person name="Culley D."/>
            <person name="Magnuson J.K."/>
            <person name="James T.Y."/>
            <person name="O'Malley M.A."/>
            <person name="Stajich J.E."/>
            <person name="Spatafora J.W."/>
            <person name="Visel A."/>
            <person name="Grigoriev I.V."/>
        </authorList>
    </citation>
    <scope>NUCLEOTIDE SEQUENCE [LARGE SCALE GENOMIC DNA]</scope>
    <source>
        <strain evidence="3 4">CBS 115471</strain>
    </source>
</reference>
<dbReference type="EMBL" id="MCFA01000079">
    <property type="protein sequence ID" value="ORY09958.1"/>
    <property type="molecule type" value="Genomic_DNA"/>
</dbReference>
<organism evidence="3 4">
    <name type="scientific">Clohesyomyces aquaticus</name>
    <dbReference type="NCBI Taxonomy" id="1231657"/>
    <lineage>
        <taxon>Eukaryota</taxon>
        <taxon>Fungi</taxon>
        <taxon>Dikarya</taxon>
        <taxon>Ascomycota</taxon>
        <taxon>Pezizomycotina</taxon>
        <taxon>Dothideomycetes</taxon>
        <taxon>Pleosporomycetidae</taxon>
        <taxon>Pleosporales</taxon>
        <taxon>Lindgomycetaceae</taxon>
        <taxon>Clohesyomyces</taxon>
    </lineage>
</organism>
<sequence length="654" mass="70166">MAEAGGIKARIAALNLEEVHAPAPGTRPAFSYEQAAPKKKPPPPPPPSQRPPQARNQTINNPPIYSNAPTSIRQSGSQPIDARPEPPNIQPALPPRPPPRTSSSASQQAPSLPPRKPSENGSVKRRDSTESISTIASGRSTWSVGSTKTSLSTASGNGTLYQVRAPVYDPSKLPPLPPKKAPEEPTAIRTALKSKKSSPSLVPDRSLPPKLPSRPPLPSRPASKTQENVQPRKLVAPPPARSALSFGLNKSTETPPPIPTARPSSNPSDNGPAAPGVPPPVPLASRPNLDAIMASKPKPGAAPSSCLKCRDFSGPDNHAARFPRQSLSSSDVGNLAYQLTSPFPSLTDKARAIFTWLHHNVEYDCHSFFSGTVSGTTPERVITTGLAVCSGYAVLFAALALKSGLECLEVSGHGKGFGHTPLEPGAPIPPFNSGHAWNAVRIDNGEWKLIDACWGAGSVCGTSYKKDFKPQFFTMDNNEFGLRHFPPDNTQMFRTDGRVMTWEEYMCDDMGGRVLVYGPATPEHGIGERTFQPQTKDIKINDPQGGSVVRFSFASLCQHWDNERRGKGKPYVMVLSVGGRDGRKTDYLPFQTDGVVYWLDVPRADLGAPGQKVSVFAVTSFDGKDGRGLSYAEYKSRKGRVAQGFGGVAVWELV</sequence>
<dbReference type="InterPro" id="IPR002931">
    <property type="entry name" value="Transglutaminase-like"/>
</dbReference>
<evidence type="ECO:0000313" key="4">
    <source>
        <dbReference type="Proteomes" id="UP000193144"/>
    </source>
</evidence>
<dbReference type="Proteomes" id="UP000193144">
    <property type="component" value="Unassembled WGS sequence"/>
</dbReference>